<gene>
    <name evidence="1" type="ORF">UFOVP229_9</name>
</gene>
<organism evidence="1">
    <name type="scientific">uncultured Caudovirales phage</name>
    <dbReference type="NCBI Taxonomy" id="2100421"/>
    <lineage>
        <taxon>Viruses</taxon>
        <taxon>Duplodnaviria</taxon>
        <taxon>Heunggongvirae</taxon>
        <taxon>Uroviricota</taxon>
        <taxon>Caudoviricetes</taxon>
        <taxon>Peduoviridae</taxon>
        <taxon>Maltschvirus</taxon>
        <taxon>Maltschvirus maltsch</taxon>
    </lineage>
</organism>
<name>A0A6J7WLF9_9CAUD</name>
<accession>A0A6J7WLF9</accession>
<dbReference type="EMBL" id="LR798271">
    <property type="protein sequence ID" value="CAB5218909.1"/>
    <property type="molecule type" value="Genomic_DNA"/>
</dbReference>
<evidence type="ECO:0000313" key="1">
    <source>
        <dbReference type="EMBL" id="CAB5218909.1"/>
    </source>
</evidence>
<proteinExistence type="predicted"/>
<sequence>MCDRLIELGKTGASQKMMFAALGISSTGAQTLRKNHPEFADALDLAITHAQAYWEQQMLENVGNKMFNSRIAEIALRGQFPGDYREERIKAEVKADVTVDFGSAVNDLINSLKKAI</sequence>
<protein>
    <submittedName>
        <fullName evidence="1">Uncharacterized protein</fullName>
    </submittedName>
</protein>
<reference evidence="1" key="1">
    <citation type="submission" date="2020-05" db="EMBL/GenBank/DDBJ databases">
        <authorList>
            <person name="Chiriac C."/>
            <person name="Salcher M."/>
            <person name="Ghai R."/>
            <person name="Kavagutti S V."/>
        </authorList>
    </citation>
    <scope>NUCLEOTIDE SEQUENCE</scope>
</reference>